<dbReference type="eggNOG" id="ENOG5033CHR">
    <property type="taxonomic scope" value="Bacteria"/>
</dbReference>
<evidence type="ECO:0000313" key="1">
    <source>
        <dbReference type="EMBL" id="AIE84778.1"/>
    </source>
</evidence>
<dbReference type="AlphaFoldDB" id="A0A068NMH8"/>
<dbReference type="OrthoDB" id="121150at2"/>
<dbReference type="EMBL" id="CP007139">
    <property type="protein sequence ID" value="AIE84778.1"/>
    <property type="molecule type" value="Genomic_DNA"/>
</dbReference>
<dbReference type="SUPFAM" id="SSF81301">
    <property type="entry name" value="Nucleotidyltransferase"/>
    <property type="match status" value="1"/>
</dbReference>
<evidence type="ECO:0000313" key="2">
    <source>
        <dbReference type="Proteomes" id="UP000027982"/>
    </source>
</evidence>
<organism evidence="1 2">
    <name type="scientific">Fimbriimonas ginsengisoli Gsoil 348</name>
    <dbReference type="NCBI Taxonomy" id="661478"/>
    <lineage>
        <taxon>Bacteria</taxon>
        <taxon>Bacillati</taxon>
        <taxon>Armatimonadota</taxon>
        <taxon>Fimbriimonadia</taxon>
        <taxon>Fimbriimonadales</taxon>
        <taxon>Fimbriimonadaceae</taxon>
        <taxon>Fimbriimonas</taxon>
    </lineage>
</organism>
<proteinExistence type="predicted"/>
<dbReference type="STRING" id="661478.OP10G_1410"/>
<dbReference type="HOGENOM" id="CLU_1600270_0_0_0"/>
<dbReference type="Gene3D" id="3.30.460.40">
    <property type="match status" value="1"/>
</dbReference>
<protein>
    <submittedName>
        <fullName evidence="1">Uncharacterized protein</fullName>
    </submittedName>
</protein>
<dbReference type="InterPro" id="IPR043519">
    <property type="entry name" value="NT_sf"/>
</dbReference>
<dbReference type="Proteomes" id="UP000027982">
    <property type="component" value="Chromosome"/>
</dbReference>
<reference evidence="1 2" key="1">
    <citation type="journal article" date="2014" name="PLoS ONE">
        <title>The first complete genome sequence of the class fimbriimonadia in the phylum armatimonadetes.</title>
        <authorList>
            <person name="Hu Z.Y."/>
            <person name="Wang Y.Z."/>
            <person name="Im W.T."/>
            <person name="Wang S.Y."/>
            <person name="Zhao G.P."/>
            <person name="Zheng H.J."/>
            <person name="Quan Z.X."/>
        </authorList>
    </citation>
    <scope>NUCLEOTIDE SEQUENCE [LARGE SCALE GENOMIC DNA]</scope>
    <source>
        <strain evidence="1">Gsoil 348</strain>
    </source>
</reference>
<sequence>MLREPPDLPALLKALSAAELKCVLIGGMAVILHGGAIITGDTDLAISFDSENRRRVVEALAPLNPRPVRLAPGAAWVWDEKCIRGPWSLFQTDAGRLDLVVQLPGVDNFDGLWERSEVVTVAGYPVRLASLDDLIALKSSSEREKDRLHVMELMALKRLRDEGFEG</sequence>
<accession>A0A068NMH8</accession>
<gene>
    <name evidence="1" type="ORF">OP10G_1410</name>
</gene>
<dbReference type="KEGG" id="fgi:OP10G_1410"/>
<dbReference type="RefSeq" id="WP_038472709.1">
    <property type="nucleotide sequence ID" value="NZ_CP007139.1"/>
</dbReference>
<name>A0A068NMH8_FIMGI</name>
<keyword evidence="2" id="KW-1185">Reference proteome</keyword>